<evidence type="ECO:0000256" key="11">
    <source>
        <dbReference type="ARBA" id="ARBA00048366"/>
    </source>
</evidence>
<comment type="caution">
    <text evidence="13">The sequence shown here is derived from an EMBL/GenBank/DDBJ whole genome shotgun (WGS) entry which is preliminary data.</text>
</comment>
<evidence type="ECO:0000256" key="8">
    <source>
        <dbReference type="ARBA" id="ARBA00022741"/>
    </source>
</evidence>
<accession>A0ABT2HWV7</accession>
<dbReference type="SUPFAM" id="SSF55821">
    <property type="entry name" value="YrdC/RibB"/>
    <property type="match status" value="1"/>
</dbReference>
<organism evidence="13 14">
    <name type="scientific">Pseudoclavibacter albus</name>
    <dbReference type="NCBI Taxonomy" id="272241"/>
    <lineage>
        <taxon>Bacteria</taxon>
        <taxon>Bacillati</taxon>
        <taxon>Actinomycetota</taxon>
        <taxon>Actinomycetes</taxon>
        <taxon>Micrococcales</taxon>
        <taxon>Microbacteriaceae</taxon>
        <taxon>Pseudoclavibacter</taxon>
    </lineage>
</organism>
<dbReference type="InterPro" id="IPR017945">
    <property type="entry name" value="DHBP_synth_RibB-like_a/b_dom"/>
</dbReference>
<evidence type="ECO:0000256" key="6">
    <source>
        <dbReference type="ARBA" id="ARBA00022694"/>
    </source>
</evidence>
<evidence type="ECO:0000313" key="14">
    <source>
        <dbReference type="Proteomes" id="UP001525379"/>
    </source>
</evidence>
<dbReference type="Pfam" id="PF01300">
    <property type="entry name" value="Sua5_yciO_yrdC"/>
    <property type="match status" value="1"/>
</dbReference>
<evidence type="ECO:0000256" key="9">
    <source>
        <dbReference type="ARBA" id="ARBA00022840"/>
    </source>
</evidence>
<dbReference type="InterPro" id="IPR006070">
    <property type="entry name" value="Sua5-like_dom"/>
</dbReference>
<dbReference type="RefSeq" id="WP_206394659.1">
    <property type="nucleotide sequence ID" value="NZ_JAFDPW010000001.1"/>
</dbReference>
<keyword evidence="9" id="KW-0067">ATP-binding</keyword>
<gene>
    <name evidence="13" type="ORF">M3D15_05565</name>
</gene>
<protein>
    <recommendedName>
        <fullName evidence="10">L-threonylcarbamoyladenylate synthase</fullName>
        <ecNumber evidence="3">2.7.7.87</ecNumber>
    </recommendedName>
    <alternativeName>
        <fullName evidence="10">L-threonylcarbamoyladenylate synthase</fullName>
    </alternativeName>
</protein>
<reference evidence="13 14" key="1">
    <citation type="submission" date="2022-04" db="EMBL/GenBank/DDBJ databases">
        <title>Human microbiome associated bacterial genomes.</title>
        <authorList>
            <person name="Sandstrom S."/>
            <person name="Salamzade R."/>
            <person name="Kalan L.R."/>
        </authorList>
    </citation>
    <scope>NUCLEOTIDE SEQUENCE [LARGE SCALE GENOMIC DNA]</scope>
    <source>
        <strain evidence="14">p3-SID1799</strain>
    </source>
</reference>
<name>A0ABT2HWV7_9MICO</name>
<keyword evidence="14" id="KW-1185">Reference proteome</keyword>
<keyword evidence="4" id="KW-0963">Cytoplasm</keyword>
<keyword evidence="5 13" id="KW-0808">Transferase</keyword>
<dbReference type="Gene3D" id="3.90.870.10">
    <property type="entry name" value="DHBP synthase"/>
    <property type="match status" value="1"/>
</dbReference>
<evidence type="ECO:0000256" key="5">
    <source>
        <dbReference type="ARBA" id="ARBA00022679"/>
    </source>
</evidence>
<evidence type="ECO:0000256" key="10">
    <source>
        <dbReference type="ARBA" id="ARBA00029774"/>
    </source>
</evidence>
<proteinExistence type="inferred from homology"/>
<dbReference type="Proteomes" id="UP001525379">
    <property type="component" value="Unassembled WGS sequence"/>
</dbReference>
<keyword evidence="7 13" id="KW-0548">Nucleotidyltransferase</keyword>
<dbReference type="PROSITE" id="PS51163">
    <property type="entry name" value="YRDC"/>
    <property type="match status" value="1"/>
</dbReference>
<dbReference type="PANTHER" id="PTHR17490">
    <property type="entry name" value="SUA5"/>
    <property type="match status" value="1"/>
</dbReference>
<evidence type="ECO:0000256" key="3">
    <source>
        <dbReference type="ARBA" id="ARBA00012584"/>
    </source>
</evidence>
<evidence type="ECO:0000256" key="7">
    <source>
        <dbReference type="ARBA" id="ARBA00022695"/>
    </source>
</evidence>
<evidence type="ECO:0000256" key="1">
    <source>
        <dbReference type="ARBA" id="ARBA00004496"/>
    </source>
</evidence>
<dbReference type="InterPro" id="IPR050156">
    <property type="entry name" value="TC-AMP_synthase_SUA5"/>
</dbReference>
<keyword evidence="6" id="KW-0819">tRNA processing</keyword>
<evidence type="ECO:0000313" key="13">
    <source>
        <dbReference type="EMBL" id="MCT2042801.1"/>
    </source>
</evidence>
<dbReference type="GO" id="GO:0061710">
    <property type="term" value="F:L-threonylcarbamoyladenylate synthase"/>
    <property type="evidence" value="ECO:0007669"/>
    <property type="project" value="UniProtKB-EC"/>
</dbReference>
<evidence type="ECO:0000259" key="12">
    <source>
        <dbReference type="PROSITE" id="PS51163"/>
    </source>
</evidence>
<comment type="catalytic activity">
    <reaction evidence="11">
        <text>L-threonine + hydrogencarbonate + ATP = L-threonylcarbamoyladenylate + diphosphate + H2O</text>
        <dbReference type="Rhea" id="RHEA:36407"/>
        <dbReference type="ChEBI" id="CHEBI:15377"/>
        <dbReference type="ChEBI" id="CHEBI:17544"/>
        <dbReference type="ChEBI" id="CHEBI:30616"/>
        <dbReference type="ChEBI" id="CHEBI:33019"/>
        <dbReference type="ChEBI" id="CHEBI:57926"/>
        <dbReference type="ChEBI" id="CHEBI:73682"/>
        <dbReference type="EC" id="2.7.7.87"/>
    </reaction>
</comment>
<dbReference type="PANTHER" id="PTHR17490:SF16">
    <property type="entry name" value="THREONYLCARBAMOYL-AMP SYNTHASE"/>
    <property type="match status" value="1"/>
</dbReference>
<feature type="domain" description="YrdC-like" evidence="12">
    <location>
        <begin position="14"/>
        <end position="204"/>
    </location>
</feature>
<comment type="similarity">
    <text evidence="2">Belongs to the SUA5 family.</text>
</comment>
<evidence type="ECO:0000256" key="4">
    <source>
        <dbReference type="ARBA" id="ARBA00022490"/>
    </source>
</evidence>
<keyword evidence="8" id="KW-0547">Nucleotide-binding</keyword>
<dbReference type="EMBL" id="JALXSQ010000017">
    <property type="protein sequence ID" value="MCT2042801.1"/>
    <property type="molecule type" value="Genomic_DNA"/>
</dbReference>
<evidence type="ECO:0000256" key="2">
    <source>
        <dbReference type="ARBA" id="ARBA00007663"/>
    </source>
</evidence>
<dbReference type="EC" id="2.7.7.87" evidence="3"/>
<comment type="subcellular location">
    <subcellularLocation>
        <location evidence="1">Cytoplasm</location>
    </subcellularLocation>
</comment>
<dbReference type="NCBIfam" id="TIGR00057">
    <property type="entry name" value="L-threonylcarbamoyladenylate synthase"/>
    <property type="match status" value="1"/>
</dbReference>
<sequence length="223" mass="23360">MARIYDCADRTELLEGLRAARTALGRGDVVVMPTDTVYGIAADAFSHGGVAKLLEAKGRTRQSPPPVLVADLATLEALAEHVPDPIRSAIIAFSPGPLTVILPARQSLQWDLGETRGTVALRIPDNELARELLRDVGPLAVSSANRHGERASSNAAEAEAALGDRLEVILDGGAAGGEASTIVDATPLTRTPAEPARIVRQGALARERLAAVLCEWLAPAEDG</sequence>